<dbReference type="Pfam" id="PF00188">
    <property type="entry name" value="CAP"/>
    <property type="match status" value="1"/>
</dbReference>
<protein>
    <recommendedName>
        <fullName evidence="2">SCP domain-containing protein</fullName>
    </recommendedName>
</protein>
<dbReference type="PROSITE" id="PS01009">
    <property type="entry name" value="CRISP_1"/>
    <property type="match status" value="1"/>
</dbReference>
<evidence type="ECO:0000313" key="3">
    <source>
        <dbReference type="EMBL" id="KAL2916346.1"/>
    </source>
</evidence>
<sequence>MRPAAVLVPPSVLATAASAATSQEPSRGPDDVDAISGTAASIHHRSAGRAAAAGQQTLSAWGTALGATPPTLGEFQQHCLDAHNRFRVMVGVPPLTWSPVLEASAQIWSDFLGMTGGFFHSTGRIGPFGENLYWSSAGAYPCYEGIAAFFNERRYYVGQQIGSPDFASYGHFTQVVWPSTTAVGCAVSNGVLTCEYYPPGNFVGQTAPK</sequence>
<dbReference type="InterPro" id="IPR014044">
    <property type="entry name" value="CAP_dom"/>
</dbReference>
<gene>
    <name evidence="3" type="ORF">HK105_204102</name>
</gene>
<feature type="domain" description="SCP" evidence="2">
    <location>
        <begin position="74"/>
        <end position="204"/>
    </location>
</feature>
<dbReference type="PANTHER" id="PTHR10334">
    <property type="entry name" value="CYSTEINE-RICH SECRETORY PROTEIN-RELATED"/>
    <property type="match status" value="1"/>
</dbReference>
<reference evidence="3 4" key="1">
    <citation type="submission" date="2023-09" db="EMBL/GenBank/DDBJ databases">
        <title>Pangenome analysis of Batrachochytrium dendrobatidis and related Chytrids.</title>
        <authorList>
            <person name="Yacoub M.N."/>
            <person name="Stajich J.E."/>
            <person name="James T.Y."/>
        </authorList>
    </citation>
    <scope>NUCLEOTIDE SEQUENCE [LARGE SCALE GENOMIC DNA]</scope>
    <source>
        <strain evidence="3 4">JEL0888</strain>
    </source>
</reference>
<keyword evidence="1" id="KW-0732">Signal</keyword>
<comment type="caution">
    <text evidence="3">The sequence shown here is derived from an EMBL/GenBank/DDBJ whole genome shotgun (WGS) entry which is preliminary data.</text>
</comment>
<name>A0ABR4N9X8_9FUNG</name>
<feature type="signal peptide" evidence="1">
    <location>
        <begin position="1"/>
        <end position="19"/>
    </location>
</feature>
<evidence type="ECO:0000256" key="1">
    <source>
        <dbReference type="SAM" id="SignalP"/>
    </source>
</evidence>
<dbReference type="InterPro" id="IPR001283">
    <property type="entry name" value="CRISP-related"/>
</dbReference>
<organism evidence="3 4">
    <name type="scientific">Polyrhizophydium stewartii</name>
    <dbReference type="NCBI Taxonomy" id="2732419"/>
    <lineage>
        <taxon>Eukaryota</taxon>
        <taxon>Fungi</taxon>
        <taxon>Fungi incertae sedis</taxon>
        <taxon>Chytridiomycota</taxon>
        <taxon>Chytridiomycota incertae sedis</taxon>
        <taxon>Chytridiomycetes</taxon>
        <taxon>Rhizophydiales</taxon>
        <taxon>Rhizophydiales incertae sedis</taxon>
        <taxon>Polyrhizophydium</taxon>
    </lineage>
</organism>
<feature type="chain" id="PRO_5047248333" description="SCP domain-containing protein" evidence="1">
    <location>
        <begin position="20"/>
        <end position="209"/>
    </location>
</feature>
<dbReference type="PRINTS" id="PR00837">
    <property type="entry name" value="V5TPXLIKE"/>
</dbReference>
<dbReference type="InterPro" id="IPR035940">
    <property type="entry name" value="CAP_sf"/>
</dbReference>
<dbReference type="SUPFAM" id="SSF55797">
    <property type="entry name" value="PR-1-like"/>
    <property type="match status" value="1"/>
</dbReference>
<evidence type="ECO:0000259" key="2">
    <source>
        <dbReference type="SMART" id="SM00198"/>
    </source>
</evidence>
<dbReference type="Proteomes" id="UP001527925">
    <property type="component" value="Unassembled WGS sequence"/>
</dbReference>
<dbReference type="InterPro" id="IPR018244">
    <property type="entry name" value="Allrgn_V5/Tpx1_CS"/>
</dbReference>
<evidence type="ECO:0000313" key="4">
    <source>
        <dbReference type="Proteomes" id="UP001527925"/>
    </source>
</evidence>
<proteinExistence type="predicted"/>
<dbReference type="Gene3D" id="3.40.33.10">
    <property type="entry name" value="CAP"/>
    <property type="match status" value="1"/>
</dbReference>
<dbReference type="SMART" id="SM00198">
    <property type="entry name" value="SCP"/>
    <property type="match status" value="1"/>
</dbReference>
<dbReference type="EMBL" id="JADGIZ020000017">
    <property type="protein sequence ID" value="KAL2916346.1"/>
    <property type="molecule type" value="Genomic_DNA"/>
</dbReference>
<keyword evidence="4" id="KW-1185">Reference proteome</keyword>
<accession>A0ABR4N9X8</accession>